<proteinExistence type="predicted"/>
<dbReference type="EMBL" id="JAWJWF010000008">
    <property type="protein sequence ID" value="KAK6630302.1"/>
    <property type="molecule type" value="Genomic_DNA"/>
</dbReference>
<name>A0ABR1AWY3_POLSC</name>
<evidence type="ECO:0000256" key="1">
    <source>
        <dbReference type="SAM" id="MobiDB-lite"/>
    </source>
</evidence>
<keyword evidence="3" id="KW-1185">Reference proteome</keyword>
<accession>A0ABR1AWY3</accession>
<comment type="caution">
    <text evidence="2">The sequence shown here is derived from an EMBL/GenBank/DDBJ whole genome shotgun (WGS) entry which is preliminary data.</text>
</comment>
<evidence type="ECO:0000313" key="2">
    <source>
        <dbReference type="EMBL" id="KAK6630302.1"/>
    </source>
</evidence>
<protein>
    <submittedName>
        <fullName evidence="2">Uncharacterized protein</fullName>
    </submittedName>
</protein>
<evidence type="ECO:0000313" key="3">
    <source>
        <dbReference type="Proteomes" id="UP001359485"/>
    </source>
</evidence>
<feature type="compositionally biased region" description="Basic and acidic residues" evidence="1">
    <location>
        <begin position="46"/>
        <end position="55"/>
    </location>
</feature>
<gene>
    <name evidence="2" type="ORF">RUM44_004969</name>
</gene>
<reference evidence="2 3" key="1">
    <citation type="submission" date="2023-09" db="EMBL/GenBank/DDBJ databases">
        <title>Genomes of two closely related lineages of the louse Polyplax serrata with different host specificities.</title>
        <authorList>
            <person name="Martinu J."/>
            <person name="Tarabai H."/>
            <person name="Stefka J."/>
            <person name="Hypsa V."/>
        </authorList>
    </citation>
    <scope>NUCLEOTIDE SEQUENCE [LARGE SCALE GENOMIC DNA]</scope>
    <source>
        <strain evidence="2">98ZLc_SE</strain>
    </source>
</reference>
<dbReference type="Proteomes" id="UP001359485">
    <property type="component" value="Unassembled WGS sequence"/>
</dbReference>
<sequence>MTQPPFSSGKFYKNDVIERKKKTTKIGKISFAELVLNQIGQVKRRSVSETSKDSFSKGSYPTGRHTHPTKKEEGGGFSQNFKKRSLPTLLFIFMILHVRPLQHSTPKSESLSE</sequence>
<feature type="region of interest" description="Disordered" evidence="1">
    <location>
        <begin position="43"/>
        <end position="80"/>
    </location>
</feature>
<organism evidence="2 3">
    <name type="scientific">Polyplax serrata</name>
    <name type="common">Common mouse louse</name>
    <dbReference type="NCBI Taxonomy" id="468196"/>
    <lineage>
        <taxon>Eukaryota</taxon>
        <taxon>Metazoa</taxon>
        <taxon>Ecdysozoa</taxon>
        <taxon>Arthropoda</taxon>
        <taxon>Hexapoda</taxon>
        <taxon>Insecta</taxon>
        <taxon>Pterygota</taxon>
        <taxon>Neoptera</taxon>
        <taxon>Paraneoptera</taxon>
        <taxon>Psocodea</taxon>
        <taxon>Troctomorpha</taxon>
        <taxon>Phthiraptera</taxon>
        <taxon>Anoplura</taxon>
        <taxon>Polyplacidae</taxon>
        <taxon>Polyplax</taxon>
    </lineage>
</organism>